<dbReference type="Pfam" id="PF04827">
    <property type="entry name" value="Plant_tran"/>
    <property type="match status" value="1"/>
</dbReference>
<dbReference type="InterPro" id="IPR006912">
    <property type="entry name" value="Harbinger_derived_prot"/>
</dbReference>
<dbReference type="PANTHER" id="PTHR47150">
    <property type="entry name" value="OS12G0169200 PROTEIN"/>
    <property type="match status" value="1"/>
</dbReference>
<protein>
    <recommendedName>
        <fullName evidence="3">Nuclease HARBI1</fullName>
    </recommendedName>
</protein>
<proteinExistence type="predicted"/>
<dbReference type="EMBL" id="JAVIJP010000034">
    <property type="protein sequence ID" value="KAL3629716.1"/>
    <property type="molecule type" value="Genomic_DNA"/>
</dbReference>
<organism evidence="1 2">
    <name type="scientific">Castilleja foliolosa</name>
    <dbReference type="NCBI Taxonomy" id="1961234"/>
    <lineage>
        <taxon>Eukaryota</taxon>
        <taxon>Viridiplantae</taxon>
        <taxon>Streptophyta</taxon>
        <taxon>Embryophyta</taxon>
        <taxon>Tracheophyta</taxon>
        <taxon>Spermatophyta</taxon>
        <taxon>Magnoliopsida</taxon>
        <taxon>eudicotyledons</taxon>
        <taxon>Gunneridae</taxon>
        <taxon>Pentapetalae</taxon>
        <taxon>asterids</taxon>
        <taxon>lamiids</taxon>
        <taxon>Lamiales</taxon>
        <taxon>Orobanchaceae</taxon>
        <taxon>Pedicularideae</taxon>
        <taxon>Castillejinae</taxon>
        <taxon>Castilleja</taxon>
    </lineage>
</organism>
<comment type="caution">
    <text evidence="1">The sequence shown here is derived from an EMBL/GenBank/DDBJ whole genome shotgun (WGS) entry which is preliminary data.</text>
</comment>
<dbReference type="Proteomes" id="UP001632038">
    <property type="component" value="Unassembled WGS sequence"/>
</dbReference>
<sequence length="440" mass="51356">MDPNLNEFNPEYFQQQWELEDKMFDRQQELLQELLTREEQPRKRKFIYRDHQAAHERLMSDYFDESCTYTDAQFRRRYRMNRPLFLQIVESMSNFDVYFTQRRNNAGMLGLSPIQKCTAALRMLAYGVAADACDEYVKIGESTAVECTQRFCEGVIAMFQDEYLRRPNVQDLERLLEVGKERGFPGMIGSIDCMHWQWKNCPKAWQGQFTSGHKGTTTVILEAVASYDLWIWHAFFGLPGSLNDINVLDRSPVFDDVESGGAPSVNFTVNRRQYNLAYYLADGIYPKWPVFVQSIQMPQGNKQQCFAKQQESCRKDVERAFGVLQARFAIVRQPARTWDLEVLGKIMRACIILHNMIVEDERDSYSRNWENIDFEPSNNPSSSASSSVQTDVLPEFQVHVRDRSGTNNHTRAELRDRSQHLQLKKDLIDHIWHKFGTTSD</sequence>
<evidence type="ECO:0000313" key="1">
    <source>
        <dbReference type="EMBL" id="KAL3629716.1"/>
    </source>
</evidence>
<name>A0ABD3CK60_9LAMI</name>
<evidence type="ECO:0008006" key="3">
    <source>
        <dbReference type="Google" id="ProtNLM"/>
    </source>
</evidence>
<gene>
    <name evidence="1" type="ORF">CASFOL_026938</name>
</gene>
<reference evidence="2" key="1">
    <citation type="journal article" date="2024" name="IScience">
        <title>Strigolactones Initiate the Formation of Haustorium-like Structures in Castilleja.</title>
        <authorList>
            <person name="Buerger M."/>
            <person name="Peterson D."/>
            <person name="Chory J."/>
        </authorList>
    </citation>
    <scope>NUCLEOTIDE SEQUENCE [LARGE SCALE GENOMIC DNA]</scope>
</reference>
<accession>A0ABD3CK60</accession>
<keyword evidence="2" id="KW-1185">Reference proteome</keyword>
<dbReference type="PANTHER" id="PTHR47150:SF6">
    <property type="entry name" value="OS01G0872900 PROTEIN"/>
    <property type="match status" value="1"/>
</dbReference>
<evidence type="ECO:0000313" key="2">
    <source>
        <dbReference type="Proteomes" id="UP001632038"/>
    </source>
</evidence>
<dbReference type="AlphaFoldDB" id="A0ABD3CK60"/>